<evidence type="ECO:0000256" key="9">
    <source>
        <dbReference type="ARBA" id="ARBA00022801"/>
    </source>
</evidence>
<dbReference type="SUPFAM" id="SSF54897">
    <property type="entry name" value="Protease propeptides/inhibitors"/>
    <property type="match status" value="1"/>
</dbReference>
<keyword evidence="13" id="KW-0865">Zymogen</keyword>
<dbReference type="GO" id="GO:0006508">
    <property type="term" value="P:proteolysis"/>
    <property type="evidence" value="ECO:0007669"/>
    <property type="project" value="UniProtKB-KW"/>
</dbReference>
<keyword evidence="6 15" id="KW-0645">Protease</keyword>
<evidence type="ECO:0000256" key="16">
    <source>
        <dbReference type="SAM" id="SignalP"/>
    </source>
</evidence>
<feature type="domain" description="Peptidase S53" evidence="17">
    <location>
        <begin position="225"/>
        <end position="586"/>
    </location>
</feature>
<dbReference type="SMART" id="SM00944">
    <property type="entry name" value="Pro-kuma_activ"/>
    <property type="match status" value="1"/>
</dbReference>
<dbReference type="InterPro" id="IPR050819">
    <property type="entry name" value="Tripeptidyl-peptidase_I"/>
</dbReference>
<comment type="function">
    <text evidence="2">Secreted tripeptidyl-peptidase which degrades proteins at acidic pHs and is involved in virulence.</text>
</comment>
<evidence type="ECO:0000256" key="10">
    <source>
        <dbReference type="ARBA" id="ARBA00022825"/>
    </source>
</evidence>
<keyword evidence="10 15" id="KW-0720">Serine protease</keyword>
<comment type="subcellular location">
    <subcellularLocation>
        <location evidence="3">Secreted</location>
        <location evidence="3">Extracellular space</location>
    </subcellularLocation>
</comment>
<evidence type="ECO:0000256" key="13">
    <source>
        <dbReference type="ARBA" id="ARBA00023145"/>
    </source>
</evidence>
<proteinExistence type="predicted"/>
<dbReference type="EMBL" id="JACAZI010000011">
    <property type="protein sequence ID" value="KAF7349124.1"/>
    <property type="molecule type" value="Genomic_DNA"/>
</dbReference>
<comment type="catalytic activity">
    <reaction evidence="1">
        <text>Release of an N-terminal tripeptide from a polypeptide.</text>
        <dbReference type="EC" id="3.4.14.10"/>
    </reaction>
</comment>
<feature type="binding site" evidence="15">
    <location>
        <position position="566"/>
    </location>
    <ligand>
        <name>Ca(2+)</name>
        <dbReference type="ChEBI" id="CHEBI:29108"/>
    </ligand>
</feature>
<dbReference type="EC" id="3.4.14.10" evidence="4"/>
<keyword evidence="9 15" id="KW-0378">Hydrolase</keyword>
<feature type="chain" id="PRO_5034093315" description="tripeptidyl-peptidase II" evidence="16">
    <location>
        <begin position="27"/>
        <end position="590"/>
    </location>
</feature>
<evidence type="ECO:0000256" key="15">
    <source>
        <dbReference type="PROSITE-ProRule" id="PRU01032"/>
    </source>
</evidence>
<dbReference type="PANTHER" id="PTHR14218">
    <property type="entry name" value="PROTEASE S8 TRIPEPTIDYL PEPTIDASE I CLN2"/>
    <property type="match status" value="1"/>
</dbReference>
<keyword evidence="5" id="KW-0964">Secreted</keyword>
<feature type="active site" description="Charge relay system" evidence="15">
    <location>
        <position position="301"/>
    </location>
</feature>
<reference evidence="18" key="1">
    <citation type="submission" date="2020-05" db="EMBL/GenBank/DDBJ databases">
        <title>Mycena genomes resolve the evolution of fungal bioluminescence.</title>
        <authorList>
            <person name="Tsai I.J."/>
        </authorList>
    </citation>
    <scope>NUCLEOTIDE SEQUENCE</scope>
    <source>
        <strain evidence="18">CCC161011</strain>
    </source>
</reference>
<dbReference type="CDD" id="cd04056">
    <property type="entry name" value="Peptidases_S53"/>
    <property type="match status" value="1"/>
</dbReference>
<accession>A0A8H6XYK4</accession>
<evidence type="ECO:0000256" key="8">
    <source>
        <dbReference type="ARBA" id="ARBA00022729"/>
    </source>
</evidence>
<gene>
    <name evidence="18" type="ORF">MVEN_01434600</name>
</gene>
<dbReference type="GO" id="GO:0005576">
    <property type="term" value="C:extracellular region"/>
    <property type="evidence" value="ECO:0007669"/>
    <property type="project" value="UniProtKB-SubCell"/>
</dbReference>
<dbReference type="PANTHER" id="PTHR14218:SF15">
    <property type="entry name" value="TRIPEPTIDYL-PEPTIDASE 1"/>
    <property type="match status" value="1"/>
</dbReference>
<dbReference type="PROSITE" id="PS51695">
    <property type="entry name" value="SEDOLISIN"/>
    <property type="match status" value="1"/>
</dbReference>
<evidence type="ECO:0000256" key="4">
    <source>
        <dbReference type="ARBA" id="ARBA00012462"/>
    </source>
</evidence>
<evidence type="ECO:0000313" key="18">
    <source>
        <dbReference type="EMBL" id="KAF7349124.1"/>
    </source>
</evidence>
<dbReference type="FunFam" id="3.40.50.200:FF:000015">
    <property type="entry name" value="Tripeptidyl peptidase A"/>
    <property type="match status" value="1"/>
</dbReference>
<protein>
    <recommendedName>
        <fullName evidence="4">tripeptidyl-peptidase II</fullName>
        <ecNumber evidence="4">3.4.14.10</ecNumber>
    </recommendedName>
</protein>
<evidence type="ECO:0000259" key="17">
    <source>
        <dbReference type="PROSITE" id="PS51695"/>
    </source>
</evidence>
<comment type="caution">
    <text evidence="18">The sequence shown here is derived from an EMBL/GenBank/DDBJ whole genome shotgun (WGS) entry which is preliminary data.</text>
</comment>
<evidence type="ECO:0000256" key="11">
    <source>
        <dbReference type="ARBA" id="ARBA00022837"/>
    </source>
</evidence>
<evidence type="ECO:0000256" key="6">
    <source>
        <dbReference type="ARBA" id="ARBA00022670"/>
    </source>
</evidence>
<evidence type="ECO:0000256" key="14">
    <source>
        <dbReference type="ARBA" id="ARBA00023180"/>
    </source>
</evidence>
<sequence>MAQPFCSPAMIATSLLLAAILAVVSANPLGRRAMAIHEKRNAVPAGFVQSGSVPASKEITLRIALTNTDIAGLEKTVYEISDPANTLYGQHLTPEQVAEFVKPTAEGLAAVTEWLSENDISPKSVSNAGDLLQITIPASKADELLSTKFSTFKHVESGVESIRTLAYSVPASLKPHIQFVHPTIAFTAPLRGPPGVTAINTKRALGQKKRKDPIEERYPASCATVVTPACLQAFYGIPTAKATSSANNVLGVAGYVEQFANQADLQRFLGALRPDLVNTTFSLQTIDGGTNDQTLANSGGEAVLDIEYTVGLAGGVPVTFISVGEDNNDGVMGAIDIVTSLLGETDEVRPKVLTTSYGVNEEDITIALSRGVCQAYMQLGAVGTSVLFSSGDGGVGGSDFQQVNCTVFVPTAPSGCPFITSVGGSVGLPPQVAANFSSGGFSNYFTVPYYQANDVSAYIASIGDQYAGLYNTTGRGYPDIAAQAENVKIAWKGNFTQVEGTSAASPISASIFALVNDKLIAAGKPVLGFLNPFLYSAAGRAAFTDVTYGTNPGCNTDGFSASTGWDPVTGLGTPNYELLLTAVGLDHHSH</sequence>
<feature type="binding site" evidence="15">
    <location>
        <position position="564"/>
    </location>
    <ligand>
        <name>Ca(2+)</name>
        <dbReference type="ChEBI" id="CHEBI:29108"/>
    </ligand>
</feature>
<dbReference type="GO" id="GO:0008240">
    <property type="term" value="F:tripeptidyl-peptidase activity"/>
    <property type="evidence" value="ECO:0007669"/>
    <property type="project" value="UniProtKB-EC"/>
</dbReference>
<evidence type="ECO:0000256" key="12">
    <source>
        <dbReference type="ARBA" id="ARBA00023026"/>
    </source>
</evidence>
<feature type="binding site" evidence="15">
    <location>
        <position position="546"/>
    </location>
    <ligand>
        <name>Ca(2+)</name>
        <dbReference type="ChEBI" id="CHEBI:29108"/>
    </ligand>
</feature>
<dbReference type="AlphaFoldDB" id="A0A8H6XYK4"/>
<dbReference type="GO" id="GO:0046872">
    <property type="term" value="F:metal ion binding"/>
    <property type="evidence" value="ECO:0007669"/>
    <property type="project" value="UniProtKB-UniRule"/>
</dbReference>
<feature type="active site" description="Charge relay system" evidence="15">
    <location>
        <position position="305"/>
    </location>
</feature>
<dbReference type="GO" id="GO:0004252">
    <property type="term" value="F:serine-type endopeptidase activity"/>
    <property type="evidence" value="ECO:0007669"/>
    <property type="project" value="UniProtKB-UniRule"/>
</dbReference>
<evidence type="ECO:0000313" key="19">
    <source>
        <dbReference type="Proteomes" id="UP000620124"/>
    </source>
</evidence>
<dbReference type="SUPFAM" id="SSF52743">
    <property type="entry name" value="Subtilisin-like"/>
    <property type="match status" value="1"/>
</dbReference>
<keyword evidence="7 15" id="KW-0479">Metal-binding</keyword>
<evidence type="ECO:0000256" key="3">
    <source>
        <dbReference type="ARBA" id="ARBA00004239"/>
    </source>
</evidence>
<evidence type="ECO:0000256" key="2">
    <source>
        <dbReference type="ARBA" id="ARBA00002451"/>
    </source>
</evidence>
<feature type="active site" description="Charge relay system" evidence="15">
    <location>
        <position position="502"/>
    </location>
</feature>
<dbReference type="InterPro" id="IPR015366">
    <property type="entry name" value="S53_propep"/>
</dbReference>
<dbReference type="Gene3D" id="3.40.50.200">
    <property type="entry name" value="Peptidase S8/S53 domain"/>
    <property type="match status" value="1"/>
</dbReference>
<dbReference type="CDD" id="cd11377">
    <property type="entry name" value="Pro-peptidase_S53"/>
    <property type="match status" value="1"/>
</dbReference>
<organism evidence="18 19">
    <name type="scientific">Mycena venus</name>
    <dbReference type="NCBI Taxonomy" id="2733690"/>
    <lineage>
        <taxon>Eukaryota</taxon>
        <taxon>Fungi</taxon>
        <taxon>Dikarya</taxon>
        <taxon>Basidiomycota</taxon>
        <taxon>Agaricomycotina</taxon>
        <taxon>Agaricomycetes</taxon>
        <taxon>Agaricomycetidae</taxon>
        <taxon>Agaricales</taxon>
        <taxon>Marasmiineae</taxon>
        <taxon>Mycenaceae</taxon>
        <taxon>Mycena</taxon>
    </lineage>
</organism>
<keyword evidence="8 16" id="KW-0732">Signal</keyword>
<comment type="cofactor">
    <cofactor evidence="15">
        <name>Ca(2+)</name>
        <dbReference type="ChEBI" id="CHEBI:29108"/>
    </cofactor>
    <text evidence="15">Binds 1 Ca(2+) ion per subunit.</text>
</comment>
<dbReference type="InterPro" id="IPR036852">
    <property type="entry name" value="Peptidase_S8/S53_dom_sf"/>
</dbReference>
<evidence type="ECO:0000256" key="7">
    <source>
        <dbReference type="ARBA" id="ARBA00022723"/>
    </source>
</evidence>
<keyword evidence="11 15" id="KW-0106">Calcium</keyword>
<dbReference type="InterPro" id="IPR030400">
    <property type="entry name" value="Sedolisin_dom"/>
</dbReference>
<evidence type="ECO:0000256" key="1">
    <source>
        <dbReference type="ARBA" id="ARBA00001910"/>
    </source>
</evidence>
<keyword evidence="12" id="KW-0843">Virulence</keyword>
<feature type="signal peptide" evidence="16">
    <location>
        <begin position="1"/>
        <end position="26"/>
    </location>
</feature>
<dbReference type="Proteomes" id="UP000620124">
    <property type="component" value="Unassembled WGS sequence"/>
</dbReference>
<evidence type="ECO:0000256" key="5">
    <source>
        <dbReference type="ARBA" id="ARBA00022525"/>
    </source>
</evidence>
<keyword evidence="14" id="KW-0325">Glycoprotein</keyword>
<dbReference type="OrthoDB" id="409122at2759"/>
<name>A0A8H6XYK4_9AGAR</name>
<dbReference type="Pfam" id="PF09286">
    <property type="entry name" value="Pro-kuma_activ"/>
    <property type="match status" value="1"/>
</dbReference>
<keyword evidence="19" id="KW-1185">Reference proteome</keyword>
<feature type="binding site" evidence="15">
    <location>
        <position position="545"/>
    </location>
    <ligand>
        <name>Ca(2+)</name>
        <dbReference type="ChEBI" id="CHEBI:29108"/>
    </ligand>
</feature>